<dbReference type="CDD" id="cd06257">
    <property type="entry name" value="DnaJ"/>
    <property type="match status" value="1"/>
</dbReference>
<evidence type="ECO:0000313" key="3">
    <source>
        <dbReference type="Proteomes" id="UP000283530"/>
    </source>
</evidence>
<keyword evidence="3" id="KW-1185">Reference proteome</keyword>
<feature type="region of interest" description="Disordered" evidence="1">
    <location>
        <begin position="102"/>
        <end position="137"/>
    </location>
</feature>
<feature type="compositionally biased region" description="Low complexity" evidence="1">
    <location>
        <begin position="119"/>
        <end position="128"/>
    </location>
</feature>
<feature type="compositionally biased region" description="Polar residues" evidence="1">
    <location>
        <begin position="173"/>
        <end position="182"/>
    </location>
</feature>
<dbReference type="InterPro" id="IPR001623">
    <property type="entry name" value="DnaJ_domain"/>
</dbReference>
<organism evidence="2 3">
    <name type="scientific">Cinnamomum micranthum f. kanehirae</name>
    <dbReference type="NCBI Taxonomy" id="337451"/>
    <lineage>
        <taxon>Eukaryota</taxon>
        <taxon>Viridiplantae</taxon>
        <taxon>Streptophyta</taxon>
        <taxon>Embryophyta</taxon>
        <taxon>Tracheophyta</taxon>
        <taxon>Spermatophyta</taxon>
        <taxon>Magnoliopsida</taxon>
        <taxon>Magnoliidae</taxon>
        <taxon>Laurales</taxon>
        <taxon>Lauraceae</taxon>
        <taxon>Cinnamomum</taxon>
    </lineage>
</organism>
<dbReference type="STRING" id="337451.A0A3S3MS82"/>
<feature type="region of interest" description="Disordered" evidence="1">
    <location>
        <begin position="1"/>
        <end position="46"/>
    </location>
</feature>
<dbReference type="GO" id="GO:0072583">
    <property type="term" value="P:clathrin-dependent endocytosis"/>
    <property type="evidence" value="ECO:0007669"/>
    <property type="project" value="TreeGrafter"/>
</dbReference>
<dbReference type="OrthoDB" id="1717591at2759"/>
<dbReference type="GO" id="GO:0072318">
    <property type="term" value="P:clathrin coat disassembly"/>
    <property type="evidence" value="ECO:0007669"/>
    <property type="project" value="TreeGrafter"/>
</dbReference>
<gene>
    <name evidence="2" type="ORF">CKAN_01781300</name>
</gene>
<dbReference type="GO" id="GO:0030276">
    <property type="term" value="F:clathrin binding"/>
    <property type="evidence" value="ECO:0007669"/>
    <property type="project" value="TreeGrafter"/>
</dbReference>
<comment type="caution">
    <text evidence="2">The sequence shown here is derived from an EMBL/GenBank/DDBJ whole genome shotgun (WGS) entry which is preliminary data.</text>
</comment>
<dbReference type="Proteomes" id="UP000283530">
    <property type="component" value="Unassembled WGS sequence"/>
</dbReference>
<evidence type="ECO:0000256" key="1">
    <source>
        <dbReference type="SAM" id="MobiDB-lite"/>
    </source>
</evidence>
<dbReference type="InterPro" id="IPR036869">
    <property type="entry name" value="J_dom_sf"/>
</dbReference>
<name>A0A3S3MS82_9MAGN</name>
<dbReference type="FunFam" id="1.10.287.110:FF:000043">
    <property type="entry name" value="J-domain protein required for chloroplast accumulation response 1"/>
    <property type="match status" value="1"/>
</dbReference>
<dbReference type="SUPFAM" id="SSF46565">
    <property type="entry name" value="Chaperone J-domain"/>
    <property type="match status" value="1"/>
</dbReference>
<accession>A0A3S3MS82</accession>
<dbReference type="Gene3D" id="1.10.287.110">
    <property type="entry name" value="DnaJ domain"/>
    <property type="match status" value="1"/>
</dbReference>
<dbReference type="AlphaFoldDB" id="A0A3S3MS82"/>
<feature type="region of interest" description="Disordered" evidence="1">
    <location>
        <begin position="153"/>
        <end position="187"/>
    </location>
</feature>
<feature type="compositionally biased region" description="Low complexity" evidence="1">
    <location>
        <begin position="153"/>
        <end position="167"/>
    </location>
</feature>
<dbReference type="GO" id="GO:0005737">
    <property type="term" value="C:cytoplasm"/>
    <property type="evidence" value="ECO:0007669"/>
    <property type="project" value="TreeGrafter"/>
</dbReference>
<dbReference type="PANTHER" id="PTHR23172:SF69">
    <property type="entry name" value="CHAPERONE DNAJ-DOMAIN SUPERFAMILY PROTEIN"/>
    <property type="match status" value="1"/>
</dbReference>
<dbReference type="PANTHER" id="PTHR23172">
    <property type="entry name" value="AUXILIN/CYCLIN G-ASSOCIATED KINASE-RELATED"/>
    <property type="match status" value="1"/>
</dbReference>
<reference evidence="2 3" key="1">
    <citation type="journal article" date="2019" name="Nat. Plants">
        <title>Stout camphor tree genome fills gaps in understanding of flowering plant genome evolution.</title>
        <authorList>
            <person name="Chaw S.M."/>
            <person name="Liu Y.C."/>
            <person name="Wu Y.W."/>
            <person name="Wang H.Y."/>
            <person name="Lin C.I."/>
            <person name="Wu C.S."/>
            <person name="Ke H.M."/>
            <person name="Chang L.Y."/>
            <person name="Hsu C.Y."/>
            <person name="Yang H.T."/>
            <person name="Sudianto E."/>
            <person name="Hsu M.H."/>
            <person name="Wu K.P."/>
            <person name="Wang L.N."/>
            <person name="Leebens-Mack J.H."/>
            <person name="Tsai I.J."/>
        </authorList>
    </citation>
    <scope>NUCLEOTIDE SEQUENCE [LARGE SCALE GENOMIC DNA]</scope>
    <source>
        <strain evidence="3">cv. Chaw 1501</strain>
        <tissue evidence="2">Young leaves</tissue>
    </source>
</reference>
<sequence length="479" mass="53963">MDESWRMHVGSKLPRRKSTDPTPDSAKPTRFFGSESGTLDPSDFDDVFGGPPRSVFLRRFSGDFSSSFYDEIFRPADAPSRKGRNLPVFRVPAAHRRSEDFYDDIFGAGEDRRSRSRSKSNSSSVLSSEDLSPLGASGGDDAGFSSFASKLRPITIPSRQSSSSTLSREQKKQTAPSCNPSTRPHFMEYQFQDNSHFGFSHRVSSPETISLEPSSYRSVKISVDDIEIESPLSDISYGGHDPDLRTRIEEKSMQEQEQEQGDGDFLLGSYVIEIASDKREDIDEAVAVEDAIAWVREKSQARKSEDSKQPNVMGIYMESGTETEQRVKIDQGMQVMMELQAHPRRDFETTHFLMAELSGELKRRDADDEAHLLDKEMELELLEEDIKSWSAGKEGNIRSLLSTLQYILWPGSGWHAIPLTNIIETSQVKKAYQKARLCLHPDKLQQKGATTPQKYKAEKVFALLQDAWTTFNSHDVFSG</sequence>
<dbReference type="GO" id="GO:0031982">
    <property type="term" value="C:vesicle"/>
    <property type="evidence" value="ECO:0007669"/>
    <property type="project" value="TreeGrafter"/>
</dbReference>
<evidence type="ECO:0000313" key="2">
    <source>
        <dbReference type="EMBL" id="RWR88776.1"/>
    </source>
</evidence>
<dbReference type="EMBL" id="QPKB01000007">
    <property type="protein sequence ID" value="RWR88776.1"/>
    <property type="molecule type" value="Genomic_DNA"/>
</dbReference>
<proteinExistence type="predicted"/>
<protein>
    <submittedName>
        <fullName evidence="2">Auxilin-related protein 2 isoform X5</fullName>
    </submittedName>
</protein>